<comment type="caution">
    <text evidence="12">The sequence shown here is derived from an EMBL/GenBank/DDBJ whole genome shotgun (WGS) entry which is preliminary data.</text>
</comment>
<proteinExistence type="inferred from homology"/>
<feature type="active site" description="Proton acceptor" evidence="8 9">
    <location>
        <position position="189"/>
    </location>
</feature>
<dbReference type="Pfam" id="PF02548">
    <property type="entry name" value="Pantoate_transf"/>
    <property type="match status" value="1"/>
</dbReference>
<feature type="binding site" evidence="8 10">
    <location>
        <position position="91"/>
    </location>
    <ligand>
        <name>3-methyl-2-oxobutanoate</name>
        <dbReference type="ChEBI" id="CHEBI:11851"/>
    </ligand>
</feature>
<dbReference type="GO" id="GO:0015940">
    <property type="term" value="P:pantothenate biosynthetic process"/>
    <property type="evidence" value="ECO:0007669"/>
    <property type="project" value="UniProtKB-UniRule"/>
</dbReference>
<dbReference type="NCBIfam" id="TIGR00222">
    <property type="entry name" value="panB"/>
    <property type="match status" value="1"/>
</dbReference>
<accession>A0A7W8FZU4</accession>
<keyword evidence="6 8" id="KW-0479">Metal-binding</keyword>
<organism evidence="12 13">
    <name type="scientific">Chiayiivirga flava</name>
    <dbReference type="NCBI Taxonomy" id="659595"/>
    <lineage>
        <taxon>Bacteria</taxon>
        <taxon>Pseudomonadati</taxon>
        <taxon>Pseudomonadota</taxon>
        <taxon>Gammaproteobacteria</taxon>
        <taxon>Lysobacterales</taxon>
        <taxon>Lysobacteraceae</taxon>
        <taxon>Chiayiivirga</taxon>
    </lineage>
</organism>
<dbReference type="HAMAP" id="MF_00156">
    <property type="entry name" value="PanB"/>
    <property type="match status" value="1"/>
</dbReference>
<gene>
    <name evidence="8" type="primary">panB</name>
    <name evidence="12" type="ORF">HNQ52_000524</name>
</gene>
<dbReference type="CDD" id="cd06557">
    <property type="entry name" value="KPHMT-like"/>
    <property type="match status" value="1"/>
</dbReference>
<evidence type="ECO:0000256" key="8">
    <source>
        <dbReference type="HAMAP-Rule" id="MF_00156"/>
    </source>
</evidence>
<evidence type="ECO:0000256" key="1">
    <source>
        <dbReference type="ARBA" id="ARBA00005033"/>
    </source>
</evidence>
<evidence type="ECO:0000313" key="13">
    <source>
        <dbReference type="Proteomes" id="UP000521199"/>
    </source>
</evidence>
<feature type="binding site" evidence="8 11">
    <location>
        <position position="91"/>
    </location>
    <ligand>
        <name>Mg(2+)</name>
        <dbReference type="ChEBI" id="CHEBI:18420"/>
    </ligand>
</feature>
<dbReference type="NCBIfam" id="NF001452">
    <property type="entry name" value="PRK00311.1"/>
    <property type="match status" value="1"/>
</dbReference>
<dbReference type="SUPFAM" id="SSF51621">
    <property type="entry name" value="Phosphoenolpyruvate/pyruvate domain"/>
    <property type="match status" value="1"/>
</dbReference>
<comment type="function">
    <text evidence="7 8">Catalyzes the reversible reaction in which hydroxymethyl group from 5,10-methylenetetrahydrofolate is transferred onto alpha-ketoisovalerate to form ketopantoate.</text>
</comment>
<feature type="binding site" evidence="8 11">
    <location>
        <position position="52"/>
    </location>
    <ligand>
        <name>Mg(2+)</name>
        <dbReference type="ChEBI" id="CHEBI:18420"/>
    </ligand>
</feature>
<dbReference type="InterPro" id="IPR040442">
    <property type="entry name" value="Pyrv_kinase-like_dom_sf"/>
</dbReference>
<dbReference type="EC" id="2.1.2.11" evidence="8"/>
<comment type="subunit">
    <text evidence="3 8">Homodecamer; pentamer of dimers.</text>
</comment>
<evidence type="ECO:0000313" key="12">
    <source>
        <dbReference type="EMBL" id="MBB5207008.1"/>
    </source>
</evidence>
<comment type="similarity">
    <text evidence="2 8">Belongs to the PanB family.</text>
</comment>
<comment type="cofactor">
    <cofactor evidence="8 11">
        <name>Mg(2+)</name>
        <dbReference type="ChEBI" id="CHEBI:18420"/>
    </cofactor>
    <text evidence="8 11">Binds 1 Mg(2+) ion per subunit.</text>
</comment>
<keyword evidence="8 11" id="KW-0460">Magnesium</keyword>
<name>A0A7W8FZU4_9GAMM</name>
<dbReference type="Gene3D" id="3.20.20.60">
    <property type="entry name" value="Phosphoenolpyruvate-binding domains"/>
    <property type="match status" value="1"/>
</dbReference>
<evidence type="ECO:0000256" key="9">
    <source>
        <dbReference type="PIRSR" id="PIRSR000388-1"/>
    </source>
</evidence>
<dbReference type="GO" id="GO:0005737">
    <property type="term" value="C:cytoplasm"/>
    <property type="evidence" value="ECO:0007669"/>
    <property type="project" value="UniProtKB-SubCell"/>
</dbReference>
<dbReference type="InterPro" id="IPR003700">
    <property type="entry name" value="Pantoate_hydroxy_MeTrfase"/>
</dbReference>
<evidence type="ECO:0000256" key="4">
    <source>
        <dbReference type="ARBA" id="ARBA00022655"/>
    </source>
</evidence>
<sequence length="273" mass="28713">MQETDLSAAVVTVPLLRRMKAEQRPIAMLTAYDASFARAMDAAGVDAVLVGDSLGMVAQGRSSTLAVTLDDMVYHTASVARGLRRPLLVADLPFLGYATRERALDGAQRLLGEAGASMVKLEGAGPGLDVVRCLAERDVPVCGHIGLTPQSVLKLGGYRVQGRDSTVAARLRADALALQEAGASLLVLECVPRQLAGEITQLLDIPTIGIGAGASCDGQVLVMHDMLGVGHGSRRPRFVKDFLAGSGSVEAAFRTYVQDVHAGVFPAHEHGYD</sequence>
<dbReference type="PANTHER" id="PTHR20881">
    <property type="entry name" value="3-METHYL-2-OXOBUTANOATE HYDROXYMETHYLTRANSFERASE"/>
    <property type="match status" value="1"/>
</dbReference>
<feature type="binding site" evidence="8 10">
    <location>
        <position position="120"/>
    </location>
    <ligand>
        <name>3-methyl-2-oxobutanoate</name>
        <dbReference type="ChEBI" id="CHEBI:11851"/>
    </ligand>
</feature>
<dbReference type="AlphaFoldDB" id="A0A7W8FZU4"/>
<keyword evidence="4 8" id="KW-0566">Pantothenate biosynthesis</keyword>
<evidence type="ECO:0000256" key="5">
    <source>
        <dbReference type="ARBA" id="ARBA00022679"/>
    </source>
</evidence>
<evidence type="ECO:0000256" key="10">
    <source>
        <dbReference type="PIRSR" id="PIRSR000388-2"/>
    </source>
</evidence>
<evidence type="ECO:0000256" key="2">
    <source>
        <dbReference type="ARBA" id="ARBA00008676"/>
    </source>
</evidence>
<dbReference type="PIRSF" id="PIRSF000388">
    <property type="entry name" value="Pantoate_hydroxy_MeTrfase"/>
    <property type="match status" value="1"/>
</dbReference>
<dbReference type="Proteomes" id="UP000521199">
    <property type="component" value="Unassembled WGS sequence"/>
</dbReference>
<reference evidence="12 13" key="1">
    <citation type="submission" date="2020-08" db="EMBL/GenBank/DDBJ databases">
        <title>Genomic Encyclopedia of Type Strains, Phase IV (KMG-IV): sequencing the most valuable type-strain genomes for metagenomic binning, comparative biology and taxonomic classification.</title>
        <authorList>
            <person name="Goeker M."/>
        </authorList>
    </citation>
    <scope>NUCLEOTIDE SEQUENCE [LARGE SCALE GENOMIC DNA]</scope>
    <source>
        <strain evidence="12 13">DSM 24163</strain>
    </source>
</reference>
<dbReference type="UniPathway" id="UPA00028">
    <property type="reaction ID" value="UER00003"/>
</dbReference>
<dbReference type="InterPro" id="IPR015813">
    <property type="entry name" value="Pyrv/PenolPyrv_kinase-like_dom"/>
</dbReference>
<evidence type="ECO:0000256" key="7">
    <source>
        <dbReference type="ARBA" id="ARBA00056497"/>
    </source>
</evidence>
<dbReference type="RefSeq" id="WP_183959511.1">
    <property type="nucleotide sequence ID" value="NZ_JACHHP010000001.1"/>
</dbReference>
<evidence type="ECO:0000256" key="6">
    <source>
        <dbReference type="ARBA" id="ARBA00022723"/>
    </source>
</evidence>
<dbReference type="GO" id="GO:0032259">
    <property type="term" value="P:methylation"/>
    <property type="evidence" value="ECO:0007669"/>
    <property type="project" value="UniProtKB-KW"/>
</dbReference>
<dbReference type="FunFam" id="3.20.20.60:FF:000003">
    <property type="entry name" value="3-methyl-2-oxobutanoate hydroxymethyltransferase"/>
    <property type="match status" value="1"/>
</dbReference>
<comment type="subcellular location">
    <subcellularLocation>
        <location evidence="8">Cytoplasm</location>
    </subcellularLocation>
</comment>
<dbReference type="EMBL" id="JACHHP010000001">
    <property type="protein sequence ID" value="MBB5207008.1"/>
    <property type="molecule type" value="Genomic_DNA"/>
</dbReference>
<keyword evidence="5 8" id="KW-0808">Transferase</keyword>
<dbReference type="GO" id="GO:0000287">
    <property type="term" value="F:magnesium ion binding"/>
    <property type="evidence" value="ECO:0007669"/>
    <property type="project" value="TreeGrafter"/>
</dbReference>
<feature type="binding site" evidence="8 11">
    <location>
        <position position="122"/>
    </location>
    <ligand>
        <name>Mg(2+)</name>
        <dbReference type="ChEBI" id="CHEBI:18420"/>
    </ligand>
</feature>
<comment type="catalytic activity">
    <reaction evidence="8">
        <text>(6R)-5,10-methylene-5,6,7,8-tetrahydrofolate + 3-methyl-2-oxobutanoate + H2O = 2-dehydropantoate + (6S)-5,6,7,8-tetrahydrofolate</text>
        <dbReference type="Rhea" id="RHEA:11824"/>
        <dbReference type="ChEBI" id="CHEBI:11561"/>
        <dbReference type="ChEBI" id="CHEBI:11851"/>
        <dbReference type="ChEBI" id="CHEBI:15377"/>
        <dbReference type="ChEBI" id="CHEBI:15636"/>
        <dbReference type="ChEBI" id="CHEBI:57453"/>
        <dbReference type="EC" id="2.1.2.11"/>
    </reaction>
</comment>
<dbReference type="PANTHER" id="PTHR20881:SF0">
    <property type="entry name" value="3-METHYL-2-OXOBUTANOATE HYDROXYMETHYLTRANSFERASE"/>
    <property type="match status" value="1"/>
</dbReference>
<protein>
    <recommendedName>
        <fullName evidence="8">3-methyl-2-oxobutanoate hydroxymethyltransferase</fullName>
        <ecNumber evidence="8">2.1.2.11</ecNumber>
    </recommendedName>
    <alternativeName>
        <fullName evidence="8">Ketopantoate hydroxymethyltransferase</fullName>
        <shortName evidence="8">KPHMT</shortName>
    </alternativeName>
</protein>
<dbReference type="GO" id="GO:0008168">
    <property type="term" value="F:methyltransferase activity"/>
    <property type="evidence" value="ECO:0007669"/>
    <property type="project" value="UniProtKB-KW"/>
</dbReference>
<keyword evidence="13" id="KW-1185">Reference proteome</keyword>
<evidence type="ECO:0000256" key="3">
    <source>
        <dbReference type="ARBA" id="ARBA00011424"/>
    </source>
</evidence>
<keyword evidence="8" id="KW-0963">Cytoplasm</keyword>
<keyword evidence="12" id="KW-0489">Methyltransferase</keyword>
<dbReference type="GO" id="GO:0003864">
    <property type="term" value="F:3-methyl-2-oxobutanoate hydroxymethyltransferase activity"/>
    <property type="evidence" value="ECO:0007669"/>
    <property type="project" value="UniProtKB-UniRule"/>
</dbReference>
<comment type="pathway">
    <text evidence="1 8">Cofactor biosynthesis; (R)-pantothenate biosynthesis; (R)-pantoate from 3-methyl-2-oxobutanoate: step 1/2.</text>
</comment>
<feature type="binding site" evidence="8 10">
    <location>
        <begin position="52"/>
        <end position="53"/>
    </location>
    <ligand>
        <name>3-methyl-2-oxobutanoate</name>
        <dbReference type="ChEBI" id="CHEBI:11851"/>
    </ligand>
</feature>
<evidence type="ECO:0000256" key="11">
    <source>
        <dbReference type="PIRSR" id="PIRSR000388-3"/>
    </source>
</evidence>